<accession>A0A976IBP5</accession>
<proteinExistence type="inferred from homology"/>
<dbReference type="PANTHER" id="PTHR20935:SF0">
    <property type="entry name" value="SERINE_THREONINE-PROTEIN PHOSPHATASE PGAM5, MITOCHONDRIAL"/>
    <property type="match status" value="1"/>
</dbReference>
<dbReference type="Pfam" id="PF00300">
    <property type="entry name" value="His_Phos_1"/>
    <property type="match status" value="1"/>
</dbReference>
<evidence type="ECO:0000256" key="4">
    <source>
        <dbReference type="ARBA" id="ARBA00040722"/>
    </source>
</evidence>
<evidence type="ECO:0000256" key="1">
    <source>
        <dbReference type="ARBA" id="ARBA00006717"/>
    </source>
</evidence>
<dbReference type="Proteomes" id="UP000294530">
    <property type="component" value="Unassembled WGS sequence"/>
</dbReference>
<dbReference type="Gene3D" id="3.40.50.1240">
    <property type="entry name" value="Phosphoglycerate mutase-like"/>
    <property type="match status" value="1"/>
</dbReference>
<dbReference type="PANTHER" id="PTHR20935">
    <property type="entry name" value="PHOSPHOGLYCERATE MUTASE-RELATED"/>
    <property type="match status" value="1"/>
</dbReference>
<reference evidence="5 6" key="1">
    <citation type="journal article" date="2021" name="Genome Biol.">
        <title>AFLAP: assembly-free linkage analysis pipeline using k-mers from genome sequencing data.</title>
        <authorList>
            <person name="Fletcher K."/>
            <person name="Zhang L."/>
            <person name="Gil J."/>
            <person name="Han R."/>
            <person name="Cavanaugh K."/>
            <person name="Michelmore R."/>
        </authorList>
    </citation>
    <scope>NUCLEOTIDE SEQUENCE [LARGE SCALE GENOMIC DNA]</scope>
    <source>
        <strain evidence="5 6">SF5</strain>
    </source>
</reference>
<keyword evidence="6" id="KW-1185">Reference proteome</keyword>
<dbReference type="GO" id="GO:0005739">
    <property type="term" value="C:mitochondrion"/>
    <property type="evidence" value="ECO:0007669"/>
    <property type="project" value="TreeGrafter"/>
</dbReference>
<gene>
    <name evidence="5" type="ORF">CCR75_000669</name>
</gene>
<name>A0A976IBP5_BRELC</name>
<sequence>MPKAVITSKAAITPYVVPVAPSMAESSRQQPVKSTKSSKSVRFASTKECRTQLDSHYPTPHVARNVPQNGSTSRRFTIDEVELYFSEDRPNFPMSSQDYAVHKTAKRVTFVLCGFIDIRRVKLGITSWLKCWAELYVGILVVREFKDTIQRKRTLIPVAGGRLKFLDFSDNVMQIDYIYQGKNQASVLRFQTQLDMFLWWWSIEVAARVPMEAQMLHKCMSRSFLSPDQIQLGTYQVNNVLFPKVLQPEEIIFSKSMQNPQGVIHLFFIRHGETENMNFRVCDKDKRLTKRGEEQAKITAMSVTKMLHLRGKENPDVTLIYGGLRRTRDTAAIFAKVIPWISHKYECCFLEDGAPKNVDVANRFNYRESMHEMAFQNICRWGDDVALTCGPKGYPEKFMLIIAHTSFIQYCMAQCYSVPREIIHLGAPICHCSITRIDLRPNDELLGKFSNRVTHLPLTHQTSE</sequence>
<organism evidence="5 6">
    <name type="scientific">Bremia lactucae</name>
    <name type="common">Lettuce downy mildew</name>
    <dbReference type="NCBI Taxonomy" id="4779"/>
    <lineage>
        <taxon>Eukaryota</taxon>
        <taxon>Sar</taxon>
        <taxon>Stramenopiles</taxon>
        <taxon>Oomycota</taxon>
        <taxon>Peronosporomycetes</taxon>
        <taxon>Peronosporales</taxon>
        <taxon>Peronosporaceae</taxon>
        <taxon>Bremia</taxon>
    </lineage>
</organism>
<comment type="similarity">
    <text evidence="1">Belongs to the phosphoglycerate mutase family. BPG-dependent PGAM subfamily.</text>
</comment>
<dbReference type="InterPro" id="IPR013078">
    <property type="entry name" value="His_Pase_superF_clade-1"/>
</dbReference>
<evidence type="ECO:0000313" key="5">
    <source>
        <dbReference type="EMBL" id="TDH65714.1"/>
    </source>
</evidence>
<evidence type="ECO:0000256" key="3">
    <source>
        <dbReference type="ARBA" id="ARBA00039765"/>
    </source>
</evidence>
<comment type="caution">
    <text evidence="5">The sequence shown here is derived from an EMBL/GenBank/DDBJ whole genome shotgun (WGS) entry which is preliminary data.</text>
</comment>
<dbReference type="EMBL" id="SHOA02000001">
    <property type="protein sequence ID" value="TDH65714.1"/>
    <property type="molecule type" value="Genomic_DNA"/>
</dbReference>
<dbReference type="AlphaFoldDB" id="A0A976IBP5"/>
<dbReference type="SUPFAM" id="SSF53254">
    <property type="entry name" value="Phosphoglycerate mutase-like"/>
    <property type="match status" value="1"/>
</dbReference>
<evidence type="ECO:0000256" key="2">
    <source>
        <dbReference type="ARBA" id="ARBA00022801"/>
    </source>
</evidence>
<keyword evidence="2" id="KW-0378">Hydrolase</keyword>
<dbReference type="GO" id="GO:0004722">
    <property type="term" value="F:protein serine/threonine phosphatase activity"/>
    <property type="evidence" value="ECO:0007669"/>
    <property type="project" value="TreeGrafter"/>
</dbReference>
<dbReference type="GO" id="GO:0090141">
    <property type="term" value="P:positive regulation of mitochondrial fission"/>
    <property type="evidence" value="ECO:0007669"/>
    <property type="project" value="TreeGrafter"/>
</dbReference>
<dbReference type="OrthoDB" id="354304at2759"/>
<dbReference type="InterPro" id="IPR029033">
    <property type="entry name" value="His_PPase_superfam"/>
</dbReference>
<dbReference type="RefSeq" id="XP_067815213.1">
    <property type="nucleotide sequence ID" value="XM_067958775.1"/>
</dbReference>
<dbReference type="GeneID" id="94344446"/>
<dbReference type="SMART" id="SM00855">
    <property type="entry name" value="PGAM"/>
    <property type="match status" value="1"/>
</dbReference>
<dbReference type="InterPro" id="IPR051021">
    <property type="entry name" value="Mito_Ser/Thr_phosphatase"/>
</dbReference>
<protein>
    <recommendedName>
        <fullName evidence="3">Serine/threonine-protein phosphatase PGAM5, mitochondrial</fullName>
    </recommendedName>
    <alternativeName>
        <fullName evidence="4">Serine/threonine-protein phosphatase Pgam5, mitochondrial</fullName>
    </alternativeName>
</protein>
<evidence type="ECO:0000313" key="6">
    <source>
        <dbReference type="Proteomes" id="UP000294530"/>
    </source>
</evidence>
<dbReference type="CDD" id="cd07067">
    <property type="entry name" value="HP_PGM_like"/>
    <property type="match status" value="1"/>
</dbReference>
<dbReference type="KEGG" id="blac:94344446"/>